<evidence type="ECO:0000313" key="4">
    <source>
        <dbReference type="EMBL" id="KAA6119285.1"/>
    </source>
</evidence>
<evidence type="ECO:0000256" key="3">
    <source>
        <dbReference type="SAM" id="MobiDB-lite"/>
    </source>
</evidence>
<feature type="region of interest" description="Disordered" evidence="3">
    <location>
        <begin position="128"/>
        <end position="284"/>
    </location>
</feature>
<dbReference type="GO" id="GO:0043023">
    <property type="term" value="F:ribosomal large subunit binding"/>
    <property type="evidence" value="ECO:0007669"/>
    <property type="project" value="TreeGrafter"/>
</dbReference>
<comment type="caution">
    <text evidence="4">The sequence shown here is derived from an EMBL/GenBank/DDBJ whole genome shotgun (WGS) entry which is preliminary data.</text>
</comment>
<dbReference type="PANTHER" id="PTHR21043">
    <property type="entry name" value="IOJAP SUPERFAMILY ORTHOLOG"/>
    <property type="match status" value="1"/>
</dbReference>
<proteinExistence type="inferred from homology"/>
<organism evidence="4 5">
    <name type="scientific">Cupriavidus cauae</name>
    <dbReference type="NCBI Taxonomy" id="2608999"/>
    <lineage>
        <taxon>Bacteria</taxon>
        <taxon>Pseudomonadati</taxon>
        <taxon>Pseudomonadota</taxon>
        <taxon>Betaproteobacteria</taxon>
        <taxon>Burkholderiales</taxon>
        <taxon>Burkholderiaceae</taxon>
        <taxon>Cupriavidus</taxon>
    </lineage>
</organism>
<dbReference type="GO" id="GO:0090071">
    <property type="term" value="P:negative regulation of ribosome biogenesis"/>
    <property type="evidence" value="ECO:0007669"/>
    <property type="project" value="UniProtKB-UniRule"/>
</dbReference>
<feature type="compositionally biased region" description="Low complexity" evidence="3">
    <location>
        <begin position="222"/>
        <end position="248"/>
    </location>
</feature>
<dbReference type="EMBL" id="VWRN01000053">
    <property type="protein sequence ID" value="KAA6119285.1"/>
    <property type="molecule type" value="Genomic_DNA"/>
</dbReference>
<accession>A0A5M8AB49</accession>
<dbReference type="PANTHER" id="PTHR21043:SF0">
    <property type="entry name" value="MITOCHONDRIAL ASSEMBLY OF RIBOSOMAL LARGE SUBUNIT PROTEIN 1"/>
    <property type="match status" value="1"/>
</dbReference>
<gene>
    <name evidence="2 4" type="primary">rsfS</name>
    <name evidence="4" type="ORF">F1599_19030</name>
</gene>
<dbReference type="GO" id="GO:0005737">
    <property type="term" value="C:cytoplasm"/>
    <property type="evidence" value="ECO:0007669"/>
    <property type="project" value="UniProtKB-SubCell"/>
</dbReference>
<comment type="similarity">
    <text evidence="1 2">Belongs to the Iojap/RsfS family.</text>
</comment>
<feature type="compositionally biased region" description="Basic residues" evidence="3">
    <location>
        <begin position="275"/>
        <end position="284"/>
    </location>
</feature>
<comment type="subcellular location">
    <subcellularLocation>
        <location evidence="2">Cytoplasm</location>
    </subcellularLocation>
</comment>
<dbReference type="Pfam" id="PF02410">
    <property type="entry name" value="RsfS"/>
    <property type="match status" value="1"/>
</dbReference>
<dbReference type="Proteomes" id="UP000324324">
    <property type="component" value="Unassembled WGS sequence"/>
</dbReference>
<reference evidence="4 5" key="1">
    <citation type="submission" date="2019-09" db="EMBL/GenBank/DDBJ databases">
        <title>Isolation of a novel species in the genus Cupriavidus from patients with sepsis using whole genome sequencing.</title>
        <authorList>
            <person name="Kweon O.J."/>
            <person name="Lee M.-K."/>
        </authorList>
    </citation>
    <scope>NUCLEOTIDE SEQUENCE [LARGE SCALE GENOMIC DNA]</scope>
    <source>
        <strain evidence="4 5">MKL-01</strain>
    </source>
</reference>
<feature type="compositionally biased region" description="Low complexity" evidence="3">
    <location>
        <begin position="256"/>
        <end position="274"/>
    </location>
</feature>
<keyword evidence="5" id="KW-1185">Reference proteome</keyword>
<name>A0A5M8AB49_9BURK</name>
<evidence type="ECO:0000256" key="1">
    <source>
        <dbReference type="ARBA" id="ARBA00010574"/>
    </source>
</evidence>
<dbReference type="NCBIfam" id="TIGR00090">
    <property type="entry name" value="rsfS_iojap_ybeB"/>
    <property type="match status" value="1"/>
</dbReference>
<keyword evidence="2" id="KW-0678">Repressor</keyword>
<dbReference type="InterPro" id="IPR043519">
    <property type="entry name" value="NT_sf"/>
</dbReference>
<dbReference type="SUPFAM" id="SSF81301">
    <property type="entry name" value="Nucleotidyltransferase"/>
    <property type="match status" value="1"/>
</dbReference>
<dbReference type="GO" id="GO:0042256">
    <property type="term" value="P:cytosolic ribosome assembly"/>
    <property type="evidence" value="ECO:0007669"/>
    <property type="project" value="UniProtKB-UniRule"/>
</dbReference>
<evidence type="ECO:0000313" key="5">
    <source>
        <dbReference type="Proteomes" id="UP000324324"/>
    </source>
</evidence>
<dbReference type="GO" id="GO:0017148">
    <property type="term" value="P:negative regulation of translation"/>
    <property type="evidence" value="ECO:0007669"/>
    <property type="project" value="UniProtKB-UniRule"/>
</dbReference>
<keyword evidence="2" id="KW-0810">Translation regulation</keyword>
<dbReference type="HAMAP" id="MF_01477">
    <property type="entry name" value="Iojap_RsfS"/>
    <property type="match status" value="1"/>
</dbReference>
<sequence length="284" mass="29836">MQGHHQGTMDIRKLQRAIVDGLEDVKAQDIKVFDTTHLTELFDRVVIASGTSNRQTKALAASVRDTVKEAGGHIVAVEGMETGEWVLVDCGDAVVHILQPQLRQYYNLEEIWGDKPVRIKLGSTGKGLIKASEPMDDEDDEDAGQKAPRARATRRAAGERPALARLPEGMKEPSPPMGHEDTDPDAIATQRKPVARPRTTSSSGAAPARKAPARTGTGSGTGAARKAAAKTATKTATKTAAKTAARTGTGTGTGTGTRTAAKSTATRSAAAKTAAPRKRATRSA</sequence>
<comment type="function">
    <text evidence="2">Functions as a ribosomal silencing factor. Interacts with ribosomal protein uL14 (rplN), blocking formation of intersubunit bridge B8. Prevents association of the 30S and 50S ribosomal subunits and the formation of functional ribosomes, thus repressing translation.</text>
</comment>
<evidence type="ECO:0000256" key="2">
    <source>
        <dbReference type="HAMAP-Rule" id="MF_01477"/>
    </source>
</evidence>
<keyword evidence="2" id="KW-0963">Cytoplasm</keyword>
<protein>
    <recommendedName>
        <fullName evidence="2">Ribosomal silencing factor RsfS</fullName>
    </recommendedName>
</protein>
<dbReference type="AlphaFoldDB" id="A0A5M8AB49"/>
<dbReference type="InterPro" id="IPR004394">
    <property type="entry name" value="Iojap/RsfS/C7orf30"/>
</dbReference>
<dbReference type="Gene3D" id="3.30.460.10">
    <property type="entry name" value="Beta Polymerase, domain 2"/>
    <property type="match status" value="1"/>
</dbReference>
<comment type="subunit">
    <text evidence="2">Interacts with ribosomal protein uL14 (rplN).</text>
</comment>